<evidence type="ECO:0000313" key="3">
    <source>
        <dbReference type="Proteomes" id="UP001293593"/>
    </source>
</evidence>
<feature type="compositionally biased region" description="Basic and acidic residues" evidence="1">
    <location>
        <begin position="1"/>
        <end position="10"/>
    </location>
</feature>
<dbReference type="EMBL" id="JAWXYG010000005">
    <property type="protein sequence ID" value="KAK4271920.1"/>
    <property type="molecule type" value="Genomic_DNA"/>
</dbReference>
<reference evidence="2" key="1">
    <citation type="submission" date="2023-10" db="EMBL/GenBank/DDBJ databases">
        <title>Chromosome-level genome of the transformable northern wattle, Acacia crassicarpa.</title>
        <authorList>
            <person name="Massaro I."/>
            <person name="Sinha N.R."/>
            <person name="Poethig S."/>
            <person name="Leichty A.R."/>
        </authorList>
    </citation>
    <scope>NUCLEOTIDE SEQUENCE</scope>
    <source>
        <strain evidence="2">Acra3RX</strain>
        <tissue evidence="2">Leaf</tissue>
    </source>
</reference>
<feature type="region of interest" description="Disordered" evidence="1">
    <location>
        <begin position="1"/>
        <end position="61"/>
    </location>
</feature>
<organism evidence="2 3">
    <name type="scientific">Acacia crassicarpa</name>
    <name type="common">northern wattle</name>
    <dbReference type="NCBI Taxonomy" id="499986"/>
    <lineage>
        <taxon>Eukaryota</taxon>
        <taxon>Viridiplantae</taxon>
        <taxon>Streptophyta</taxon>
        <taxon>Embryophyta</taxon>
        <taxon>Tracheophyta</taxon>
        <taxon>Spermatophyta</taxon>
        <taxon>Magnoliopsida</taxon>
        <taxon>eudicotyledons</taxon>
        <taxon>Gunneridae</taxon>
        <taxon>Pentapetalae</taxon>
        <taxon>rosids</taxon>
        <taxon>fabids</taxon>
        <taxon>Fabales</taxon>
        <taxon>Fabaceae</taxon>
        <taxon>Caesalpinioideae</taxon>
        <taxon>mimosoid clade</taxon>
        <taxon>Acacieae</taxon>
        <taxon>Acacia</taxon>
    </lineage>
</organism>
<sequence>MASLDHKDEEGSVNNLKLHLQHPEDNAHPISRKKQSRCSSSLSDSSLESVALENNEKDGIADTFESKHVPAMSYSSDNAYPSPVWSFQSASTPPHPPTQMMARPAGYDPNRIPLSIFSSRPANPLAWSYASNESLFSIQAGNNSFSKLHFFPADNKCVESAPNNCADNDIIEERLPDSLSTRVSFEETIGSPMVMQCESFKSLAESSTIVLHETREDNNSKKANAPREEAKNIASLSCRSEESRTSNRSFQFPL</sequence>
<dbReference type="AlphaFoldDB" id="A0AAE1JJX7"/>
<protein>
    <submittedName>
        <fullName evidence="2">Uncharacterized protein</fullName>
    </submittedName>
</protein>
<evidence type="ECO:0000313" key="2">
    <source>
        <dbReference type="EMBL" id="KAK4271920.1"/>
    </source>
</evidence>
<gene>
    <name evidence="2" type="ORF">QN277_020541</name>
</gene>
<dbReference type="PANTHER" id="PTHR33673">
    <property type="entry name" value="SUPPRESSOR SRP40-LIKE PROTEIN"/>
    <property type="match status" value="1"/>
</dbReference>
<dbReference type="PANTHER" id="PTHR33673:SF36">
    <property type="entry name" value="MYB-LIKE PROTEIN Q"/>
    <property type="match status" value="1"/>
</dbReference>
<comment type="caution">
    <text evidence="2">The sequence shown here is derived from an EMBL/GenBank/DDBJ whole genome shotgun (WGS) entry which is preliminary data.</text>
</comment>
<name>A0AAE1JJX7_9FABA</name>
<dbReference type="Proteomes" id="UP001293593">
    <property type="component" value="Unassembled WGS sequence"/>
</dbReference>
<accession>A0AAE1JJX7</accession>
<keyword evidence="3" id="KW-1185">Reference proteome</keyword>
<proteinExistence type="predicted"/>
<feature type="compositionally biased region" description="Basic and acidic residues" evidence="1">
    <location>
        <begin position="214"/>
        <end position="231"/>
    </location>
</feature>
<feature type="region of interest" description="Disordered" evidence="1">
    <location>
        <begin position="214"/>
        <end position="254"/>
    </location>
</feature>
<feature type="compositionally biased region" description="Low complexity" evidence="1">
    <location>
        <begin position="37"/>
        <end position="49"/>
    </location>
</feature>
<evidence type="ECO:0000256" key="1">
    <source>
        <dbReference type="SAM" id="MobiDB-lite"/>
    </source>
</evidence>
<feature type="region of interest" description="Disordered" evidence="1">
    <location>
        <begin position="85"/>
        <end position="106"/>
    </location>
</feature>